<dbReference type="Gene3D" id="1.20.58.80">
    <property type="entry name" value="Phosphotransferase system, lactose/cellobiose-type IIA subunit"/>
    <property type="match status" value="1"/>
</dbReference>
<dbReference type="SUPFAM" id="SSF140856">
    <property type="entry name" value="USP8 N-terminal domain-like"/>
    <property type="match status" value="1"/>
</dbReference>
<dbReference type="SMART" id="SM00232">
    <property type="entry name" value="JAB_MPN"/>
    <property type="match status" value="1"/>
</dbReference>
<accession>A0ABC8ZSV0</accession>
<evidence type="ECO:0000259" key="1">
    <source>
        <dbReference type="PROSITE" id="PS50249"/>
    </source>
</evidence>
<reference evidence="2 3" key="2">
    <citation type="submission" date="2024-10" db="EMBL/GenBank/DDBJ databases">
        <authorList>
            <person name="Ryan C."/>
        </authorList>
    </citation>
    <scope>NUCLEOTIDE SEQUENCE [LARGE SCALE GENOMIC DNA]</scope>
</reference>
<dbReference type="Proteomes" id="UP001497457">
    <property type="component" value="Chromosome 19rd"/>
</dbReference>
<dbReference type="Gene3D" id="3.40.140.10">
    <property type="entry name" value="Cytidine Deaminase, domain 2"/>
    <property type="match status" value="1"/>
</dbReference>
<name>A0ABC8ZSV0_9POAL</name>
<dbReference type="Pfam" id="PF01398">
    <property type="entry name" value="JAB"/>
    <property type="match status" value="1"/>
</dbReference>
<dbReference type="PANTHER" id="PTHR12947:SF18">
    <property type="entry name" value="AMSH-LIKE UBIQUITIN THIOESTERASE 3"/>
    <property type="match status" value="1"/>
</dbReference>
<evidence type="ECO:0000313" key="2">
    <source>
        <dbReference type="EMBL" id="CAL4965349.1"/>
    </source>
</evidence>
<sequence>MGPSQQRRGVFDIEAMAPVIVVDHSIRLPNYFRIADSLLTQANVYRAEKNLIQLYVLLLRYSSLLCETIPKHRDYRTFKSGEKDFFKKKLLDVIAELESLKPVIQQKITELDVGATAEPHCLNGTYAVNCRIDKHSVESHVPQDVVRHQLASSSNARPDRQIHKQNVTLPYPQEETLSRHSILGPDGLSRQCIGPVVAMKVQYPTNNEITQSDISSLVPAILNQDGLHGDSKALPYGSRTDNETRLYVPVEDLCEQSIQQSSYPPILSQVHVDKSIFNSRVANSKPEHSISYIVHYRRIDVPEELTACFLKAAERNTIESLETCGLIFGALLMDPEVGEYFKVTALIIPKQKSTSDTCEATCEEEIPEVVQSIGSPYQLGWIHTHPTQDCFMSSVDLHNHYSYQKELHEAFAIVLAPSKESKRDREKIFHLTDPGGMRAIGDCNKRSFHPHDLATYKECSHIKLKSALTFRVIDLR</sequence>
<dbReference type="InterPro" id="IPR000555">
    <property type="entry name" value="JAMM/MPN+_dom"/>
</dbReference>
<feature type="domain" description="MPN" evidence="1">
    <location>
        <begin position="298"/>
        <end position="435"/>
    </location>
</feature>
<dbReference type="InterPro" id="IPR015063">
    <property type="entry name" value="USP8_dimer"/>
</dbReference>
<reference evidence="3" key="1">
    <citation type="submission" date="2024-06" db="EMBL/GenBank/DDBJ databases">
        <authorList>
            <person name="Ryan C."/>
        </authorList>
    </citation>
    <scope>NUCLEOTIDE SEQUENCE [LARGE SCALE GENOMIC DNA]</scope>
</reference>
<proteinExistence type="predicted"/>
<dbReference type="InterPro" id="IPR037518">
    <property type="entry name" value="MPN"/>
</dbReference>
<protein>
    <recommendedName>
        <fullName evidence="1">MPN domain-containing protein</fullName>
    </recommendedName>
</protein>
<dbReference type="AlphaFoldDB" id="A0ABC8ZSV0"/>
<gene>
    <name evidence="2" type="ORF">URODEC1_LOCUS47166</name>
</gene>
<evidence type="ECO:0000313" key="3">
    <source>
        <dbReference type="Proteomes" id="UP001497457"/>
    </source>
</evidence>
<organism evidence="2 3">
    <name type="scientific">Urochloa decumbens</name>
    <dbReference type="NCBI Taxonomy" id="240449"/>
    <lineage>
        <taxon>Eukaryota</taxon>
        <taxon>Viridiplantae</taxon>
        <taxon>Streptophyta</taxon>
        <taxon>Embryophyta</taxon>
        <taxon>Tracheophyta</taxon>
        <taxon>Spermatophyta</taxon>
        <taxon>Magnoliopsida</taxon>
        <taxon>Liliopsida</taxon>
        <taxon>Poales</taxon>
        <taxon>Poaceae</taxon>
        <taxon>PACMAD clade</taxon>
        <taxon>Panicoideae</taxon>
        <taxon>Panicodae</taxon>
        <taxon>Paniceae</taxon>
        <taxon>Melinidinae</taxon>
        <taxon>Urochloa</taxon>
    </lineage>
</organism>
<dbReference type="PANTHER" id="PTHR12947">
    <property type="entry name" value="AMSH-LIKE PROTEASE"/>
    <property type="match status" value="1"/>
</dbReference>
<dbReference type="PROSITE" id="PS50249">
    <property type="entry name" value="MPN"/>
    <property type="match status" value="1"/>
</dbReference>
<dbReference type="SUPFAM" id="SSF102712">
    <property type="entry name" value="JAB1/MPN domain"/>
    <property type="match status" value="1"/>
</dbReference>
<dbReference type="EMBL" id="OZ075129">
    <property type="protein sequence ID" value="CAL4965349.1"/>
    <property type="molecule type" value="Genomic_DNA"/>
</dbReference>
<keyword evidence="3" id="KW-1185">Reference proteome</keyword>
<dbReference type="Pfam" id="PF08969">
    <property type="entry name" value="USP8_dimer"/>
    <property type="match status" value="1"/>
</dbReference>